<dbReference type="InterPro" id="IPR002150">
    <property type="entry name" value="Ribosomal_bL31"/>
</dbReference>
<evidence type="ECO:0000256" key="6">
    <source>
        <dbReference type="RuleBase" id="RU000564"/>
    </source>
</evidence>
<dbReference type="Gene3D" id="4.10.830.30">
    <property type="entry name" value="Ribosomal protein L31"/>
    <property type="match status" value="1"/>
</dbReference>
<name>A0ABZ0UPW6_9RICK</name>
<dbReference type="Proteomes" id="UP001325140">
    <property type="component" value="Chromosome"/>
</dbReference>
<organism evidence="7 8">
    <name type="scientific">Candidatus Fokinia crypta</name>
    <dbReference type="NCBI Taxonomy" id="1920990"/>
    <lineage>
        <taxon>Bacteria</taxon>
        <taxon>Pseudomonadati</taxon>
        <taxon>Pseudomonadota</taxon>
        <taxon>Alphaproteobacteria</taxon>
        <taxon>Rickettsiales</taxon>
        <taxon>Candidatus Midichloriaceae</taxon>
        <taxon>Candidatus Fokinia</taxon>
    </lineage>
</organism>
<comment type="subunit">
    <text evidence="3">Part of the 50S ribosomal subunit.</text>
</comment>
<evidence type="ECO:0000313" key="8">
    <source>
        <dbReference type="Proteomes" id="UP001325140"/>
    </source>
</evidence>
<keyword evidence="4 6" id="KW-0689">Ribosomal protein</keyword>
<evidence type="ECO:0000256" key="4">
    <source>
        <dbReference type="ARBA" id="ARBA00022980"/>
    </source>
</evidence>
<dbReference type="SUPFAM" id="SSF143800">
    <property type="entry name" value="L28p-like"/>
    <property type="match status" value="1"/>
</dbReference>
<evidence type="ECO:0000256" key="5">
    <source>
        <dbReference type="ARBA" id="ARBA00023274"/>
    </source>
</evidence>
<gene>
    <name evidence="7" type="ORF">Fokcrypt_00456</name>
</gene>
<evidence type="ECO:0000313" key="7">
    <source>
        <dbReference type="EMBL" id="WPX97932.1"/>
    </source>
</evidence>
<reference evidence="7" key="1">
    <citation type="submission" date="2022-10" db="EMBL/GenBank/DDBJ databases">
        <title>Host association and intracellularity evolved multiple times independently in the Rickettsiales.</title>
        <authorList>
            <person name="Castelli M."/>
            <person name="Nardi T."/>
            <person name="Gammuto L."/>
            <person name="Bellinzona G."/>
            <person name="Sabaneyeva E."/>
            <person name="Potekhin A."/>
            <person name="Serra V."/>
            <person name="Petroni G."/>
            <person name="Sassera D."/>
        </authorList>
    </citation>
    <scope>NUCLEOTIDE SEQUENCE [LARGE SCALE GENOMIC DNA]</scope>
    <source>
        <strain evidence="7">US_Bl 11III1</strain>
    </source>
</reference>
<dbReference type="GO" id="GO:0005840">
    <property type="term" value="C:ribosome"/>
    <property type="evidence" value="ECO:0007669"/>
    <property type="project" value="UniProtKB-KW"/>
</dbReference>
<dbReference type="EMBL" id="CP110343">
    <property type="protein sequence ID" value="WPX97932.1"/>
    <property type="molecule type" value="Genomic_DNA"/>
</dbReference>
<proteinExistence type="inferred from homology"/>
<sequence length="122" mass="13875">MYAIIHLIIVRSNNIVMKKKIDAKKKVTKTQGKAPVVSLKKGDSQSKTKYLSSIHPSYKNVEVKDVDGTKFQIRSTYKHSEMTLSISAKNHQAWTSERSVDATVDQVKEFQRKFGTFSVLKD</sequence>
<evidence type="ECO:0000256" key="3">
    <source>
        <dbReference type="ARBA" id="ARBA00011838"/>
    </source>
</evidence>
<evidence type="ECO:0000256" key="1">
    <source>
        <dbReference type="ARBA" id="ARBA00003795"/>
    </source>
</evidence>
<protein>
    <recommendedName>
        <fullName evidence="6">50S ribosomal protein L31</fullName>
    </recommendedName>
</protein>
<comment type="function">
    <text evidence="1">Binds the 23S rRNA.</text>
</comment>
<dbReference type="NCBIfam" id="TIGR00105">
    <property type="entry name" value="L31"/>
    <property type="match status" value="1"/>
</dbReference>
<dbReference type="InterPro" id="IPR034704">
    <property type="entry name" value="Ribosomal_bL28/bL31-like_sf"/>
</dbReference>
<evidence type="ECO:0000256" key="2">
    <source>
        <dbReference type="ARBA" id="ARBA00009296"/>
    </source>
</evidence>
<comment type="similarity">
    <text evidence="2">Belongs to the bacterial ribosomal protein bL31 family. Type A subfamily.</text>
</comment>
<dbReference type="InterPro" id="IPR042105">
    <property type="entry name" value="Ribosomal_bL31_sf"/>
</dbReference>
<keyword evidence="8" id="KW-1185">Reference proteome</keyword>
<dbReference type="Pfam" id="PF01197">
    <property type="entry name" value="Ribosomal_L31"/>
    <property type="match status" value="1"/>
</dbReference>
<accession>A0ABZ0UPW6</accession>
<keyword evidence="5 6" id="KW-0687">Ribonucleoprotein</keyword>